<organism evidence="2 3">
    <name type="scientific">Cellulomonas aerilata</name>
    <dbReference type="NCBI Taxonomy" id="515326"/>
    <lineage>
        <taxon>Bacteria</taxon>
        <taxon>Bacillati</taxon>
        <taxon>Actinomycetota</taxon>
        <taxon>Actinomycetes</taxon>
        <taxon>Micrococcales</taxon>
        <taxon>Cellulomonadaceae</taxon>
        <taxon>Cellulomonas</taxon>
    </lineage>
</organism>
<dbReference type="Proteomes" id="UP000321181">
    <property type="component" value="Unassembled WGS sequence"/>
</dbReference>
<keyword evidence="3" id="KW-1185">Reference proteome</keyword>
<protein>
    <submittedName>
        <fullName evidence="2">Uncharacterized protein</fullName>
    </submittedName>
</protein>
<gene>
    <name evidence="2" type="ORF">CAE01nite_10000</name>
</gene>
<proteinExistence type="predicted"/>
<sequence>MPSSQFTPVWDALSPELRWALLQHPSRPLAFEHVDELVSAGGRHAHAVWFDSRPGHPRQWATSWQFRRFVEQHRDAEQAARAARERPWFGGRTRGRLPLLPG</sequence>
<dbReference type="RefSeq" id="WP_146900889.1">
    <property type="nucleotide sequence ID" value="NZ_BAAARM010000002.1"/>
</dbReference>
<feature type="region of interest" description="Disordered" evidence="1">
    <location>
        <begin position="80"/>
        <end position="102"/>
    </location>
</feature>
<evidence type="ECO:0000313" key="3">
    <source>
        <dbReference type="Proteomes" id="UP000321181"/>
    </source>
</evidence>
<evidence type="ECO:0000256" key="1">
    <source>
        <dbReference type="SAM" id="MobiDB-lite"/>
    </source>
</evidence>
<dbReference type="EMBL" id="BJYY01000006">
    <property type="protein sequence ID" value="GEO33275.1"/>
    <property type="molecule type" value="Genomic_DNA"/>
</dbReference>
<name>A0A512DA01_9CELL</name>
<evidence type="ECO:0000313" key="2">
    <source>
        <dbReference type="EMBL" id="GEO33275.1"/>
    </source>
</evidence>
<reference evidence="2 3" key="1">
    <citation type="submission" date="2019-07" db="EMBL/GenBank/DDBJ databases">
        <title>Whole genome shotgun sequence of Cellulomonas aerilata NBRC 106308.</title>
        <authorList>
            <person name="Hosoyama A."/>
            <person name="Uohara A."/>
            <person name="Ohji S."/>
            <person name="Ichikawa N."/>
        </authorList>
    </citation>
    <scope>NUCLEOTIDE SEQUENCE [LARGE SCALE GENOMIC DNA]</scope>
    <source>
        <strain evidence="2 3">NBRC 106308</strain>
    </source>
</reference>
<accession>A0A512DA01</accession>
<dbReference type="AlphaFoldDB" id="A0A512DA01"/>
<comment type="caution">
    <text evidence="2">The sequence shown here is derived from an EMBL/GenBank/DDBJ whole genome shotgun (WGS) entry which is preliminary data.</text>
</comment>